<dbReference type="AlphaFoldDB" id="Q50108"/>
<accession>Q50108</accession>
<evidence type="ECO:0000313" key="1">
    <source>
        <dbReference type="EMBL" id="AAA63062.1"/>
    </source>
</evidence>
<reference evidence="1" key="1">
    <citation type="submission" date="1994-09" db="EMBL/GenBank/DDBJ databases">
        <authorList>
            <person name="Robison K."/>
        </authorList>
    </citation>
    <scope>NUCLEOTIDE SEQUENCE</scope>
</reference>
<reference evidence="1" key="2">
    <citation type="submission" date="1995-04" db="EMBL/GenBank/DDBJ databases">
        <authorList>
            <person name="Smith D.R."/>
        </authorList>
    </citation>
    <scope>NUCLEOTIDE SEQUENCE</scope>
</reference>
<proteinExistence type="predicted"/>
<name>Q50108_MYCLR</name>
<protein>
    <submittedName>
        <fullName evidence="1">U650p</fullName>
    </submittedName>
</protein>
<dbReference type="EMBL" id="U15184">
    <property type="protein sequence ID" value="AAA63062.1"/>
    <property type="molecule type" value="Genomic_DNA"/>
</dbReference>
<organism evidence="1">
    <name type="scientific">Mycobacterium leprae</name>
    <dbReference type="NCBI Taxonomy" id="1769"/>
    <lineage>
        <taxon>Bacteria</taxon>
        <taxon>Bacillati</taxon>
        <taxon>Actinomycetota</taxon>
        <taxon>Actinomycetes</taxon>
        <taxon>Mycobacteriales</taxon>
        <taxon>Mycobacteriaceae</taxon>
        <taxon>Mycobacterium</taxon>
    </lineage>
</organism>
<sequence length="115" mass="12803">MRAVKSKERRELIRVELTQSLNTNRLHLGRPPADAPTHTAQIITPQNTKTNPLLNFVAPKIAVFSFSATSGDRYFPPCTLCPRRYYGTIRARSAANEVCTICALARVYGVITNRG</sequence>